<dbReference type="Proteomes" id="UP000642107">
    <property type="component" value="Unassembled WGS sequence"/>
</dbReference>
<keyword evidence="1" id="KW-0472">Membrane</keyword>
<evidence type="ECO:0000256" key="1">
    <source>
        <dbReference type="SAM" id="Phobius"/>
    </source>
</evidence>
<sequence>MRAVGLVPTLVGIVLVVAAVVVARVGRRTPARRVVVTGQIVRQVGFSRTPLYEVAYPLPDGTWATTVTRAPLSPGGIATLGWSQGAPVPVHVNVDDLRDARLTPDGSLGVPGFVGIILGSVGGVFLVVGLVLSAVALVG</sequence>
<evidence type="ECO:0000313" key="2">
    <source>
        <dbReference type="EMBL" id="MBD9699993.1"/>
    </source>
</evidence>
<keyword evidence="1" id="KW-1133">Transmembrane helix</keyword>
<keyword evidence="1" id="KW-0812">Transmembrane</keyword>
<evidence type="ECO:0000313" key="3">
    <source>
        <dbReference type="Proteomes" id="UP000642107"/>
    </source>
</evidence>
<feature type="transmembrane region" description="Helical" evidence="1">
    <location>
        <begin position="6"/>
        <end position="23"/>
    </location>
</feature>
<name>A0ABR9DS60_9MICO</name>
<proteinExistence type="predicted"/>
<reference evidence="2 3" key="1">
    <citation type="submission" date="2020-09" db="EMBL/GenBank/DDBJ databases">
        <title>Flavimobilis rhizosphaerae sp. nov., isolated from rhizosphere soil of Spartina alterniflora.</title>
        <authorList>
            <person name="Hanqin C."/>
        </authorList>
    </citation>
    <scope>NUCLEOTIDE SEQUENCE [LARGE SCALE GENOMIC DNA]</scope>
    <source>
        <strain evidence="2 3">GY 10621</strain>
    </source>
</reference>
<feature type="transmembrane region" description="Helical" evidence="1">
    <location>
        <begin position="108"/>
        <end position="138"/>
    </location>
</feature>
<organism evidence="2 3">
    <name type="scientific">Flavimobilis rhizosphaerae</name>
    <dbReference type="NCBI Taxonomy" id="2775421"/>
    <lineage>
        <taxon>Bacteria</taxon>
        <taxon>Bacillati</taxon>
        <taxon>Actinomycetota</taxon>
        <taxon>Actinomycetes</taxon>
        <taxon>Micrococcales</taxon>
        <taxon>Jonesiaceae</taxon>
        <taxon>Flavimobilis</taxon>
    </lineage>
</organism>
<dbReference type="RefSeq" id="WP_192280846.1">
    <property type="nucleotide sequence ID" value="NZ_JACZDF010000006.1"/>
</dbReference>
<keyword evidence="3" id="KW-1185">Reference proteome</keyword>
<evidence type="ECO:0008006" key="4">
    <source>
        <dbReference type="Google" id="ProtNLM"/>
    </source>
</evidence>
<comment type="caution">
    <text evidence="2">The sequence shown here is derived from an EMBL/GenBank/DDBJ whole genome shotgun (WGS) entry which is preliminary data.</text>
</comment>
<accession>A0ABR9DS60</accession>
<dbReference type="EMBL" id="JACZDF010000006">
    <property type="protein sequence ID" value="MBD9699993.1"/>
    <property type="molecule type" value="Genomic_DNA"/>
</dbReference>
<gene>
    <name evidence="2" type="ORF">IGS67_10890</name>
</gene>
<protein>
    <recommendedName>
        <fullName evidence="4">DUF3592 domain-containing protein</fullName>
    </recommendedName>
</protein>